<gene>
    <name evidence="1" type="ORF">PM001_LOCUS25514</name>
</gene>
<evidence type="ECO:0000313" key="2">
    <source>
        <dbReference type="Proteomes" id="UP001162060"/>
    </source>
</evidence>
<dbReference type="Proteomes" id="UP001162060">
    <property type="component" value="Unassembled WGS sequence"/>
</dbReference>
<dbReference type="EMBL" id="CAKLBY020000258">
    <property type="protein sequence ID" value="CAK7940364.1"/>
    <property type="molecule type" value="Genomic_DNA"/>
</dbReference>
<reference evidence="1" key="1">
    <citation type="submission" date="2024-01" db="EMBL/GenBank/DDBJ databases">
        <authorList>
            <person name="Webb A."/>
        </authorList>
    </citation>
    <scope>NUCLEOTIDE SEQUENCE</scope>
    <source>
        <strain evidence="1">Pm1</strain>
    </source>
</reference>
<accession>A0AAV1V4J4</accession>
<comment type="caution">
    <text evidence="1">The sequence shown here is derived from an EMBL/GenBank/DDBJ whole genome shotgun (WGS) entry which is preliminary data.</text>
</comment>
<dbReference type="AlphaFoldDB" id="A0AAV1V4J4"/>
<proteinExistence type="predicted"/>
<protein>
    <submittedName>
        <fullName evidence="1">Uncharacterized protein</fullName>
    </submittedName>
</protein>
<sequence length="40" mass="4235">MSGDSRDRAASETTAVRLFQGASGINRLIEGAHPMLHPSP</sequence>
<organism evidence="1 2">
    <name type="scientific">Peronospora matthiolae</name>
    <dbReference type="NCBI Taxonomy" id="2874970"/>
    <lineage>
        <taxon>Eukaryota</taxon>
        <taxon>Sar</taxon>
        <taxon>Stramenopiles</taxon>
        <taxon>Oomycota</taxon>
        <taxon>Peronosporomycetes</taxon>
        <taxon>Peronosporales</taxon>
        <taxon>Peronosporaceae</taxon>
        <taxon>Peronospora</taxon>
    </lineage>
</organism>
<name>A0AAV1V4J4_9STRA</name>
<evidence type="ECO:0000313" key="1">
    <source>
        <dbReference type="EMBL" id="CAK7940364.1"/>
    </source>
</evidence>